<organism evidence="3 4">
    <name type="scientific">Phytophthora oleae</name>
    <dbReference type="NCBI Taxonomy" id="2107226"/>
    <lineage>
        <taxon>Eukaryota</taxon>
        <taxon>Sar</taxon>
        <taxon>Stramenopiles</taxon>
        <taxon>Oomycota</taxon>
        <taxon>Peronosporomycetes</taxon>
        <taxon>Peronosporales</taxon>
        <taxon>Peronosporaceae</taxon>
        <taxon>Phytophthora</taxon>
    </lineage>
</organism>
<dbReference type="InterPro" id="IPR011001">
    <property type="entry name" value="Saposin-like"/>
</dbReference>
<keyword evidence="1" id="KW-1015">Disulfide bond</keyword>
<sequence>MAKEGPADDLFFCTQVASVVKVAVADDPSKIAQVRQIADIVCGEMPSDNQCHSFVKRFDGVVDSIRKGEQPKSICHNLKKYSVDTNPTKTELTEPDMIAFHSRIKEGNSPAYCSGIVTVLKYALAQKAEQAHEMREAAGLACQKLPVDDTCHADLKLYDEAVANLQAGKDPQKICQALEGCENF</sequence>
<evidence type="ECO:0000313" key="3">
    <source>
        <dbReference type="EMBL" id="KAL3660037.1"/>
    </source>
</evidence>
<dbReference type="EMBL" id="JBIMZQ010000043">
    <property type="protein sequence ID" value="KAL3660037.1"/>
    <property type="molecule type" value="Genomic_DNA"/>
</dbReference>
<dbReference type="Proteomes" id="UP001632037">
    <property type="component" value="Unassembled WGS sequence"/>
</dbReference>
<protein>
    <recommendedName>
        <fullName evidence="2">Saposin B-type domain-containing protein</fullName>
    </recommendedName>
</protein>
<dbReference type="AlphaFoldDB" id="A0ABD3F227"/>
<reference evidence="3 4" key="1">
    <citation type="submission" date="2024-09" db="EMBL/GenBank/DDBJ databases">
        <title>Genome sequencing and assembly of Phytophthora oleae, isolate VK10A, causative agent of rot of olive drupes.</title>
        <authorList>
            <person name="Conti Taguali S."/>
            <person name="Riolo M."/>
            <person name="La Spada F."/>
            <person name="Cacciola S.O."/>
            <person name="Dionisio G."/>
        </authorList>
    </citation>
    <scope>NUCLEOTIDE SEQUENCE [LARGE SCALE GENOMIC DNA]</scope>
    <source>
        <strain evidence="3 4">VK10A</strain>
    </source>
</reference>
<feature type="domain" description="Saposin B-type" evidence="2">
    <location>
        <begin position="106"/>
        <end position="184"/>
    </location>
</feature>
<comment type="caution">
    <text evidence="3">The sequence shown here is derived from an EMBL/GenBank/DDBJ whole genome shotgun (WGS) entry which is preliminary data.</text>
</comment>
<gene>
    <name evidence="3" type="ORF">V7S43_014961</name>
</gene>
<name>A0ABD3F227_9STRA</name>
<accession>A0ABD3F227</accession>
<dbReference type="SMART" id="SM00741">
    <property type="entry name" value="SapB"/>
    <property type="match status" value="2"/>
</dbReference>
<evidence type="ECO:0000259" key="2">
    <source>
        <dbReference type="PROSITE" id="PS50015"/>
    </source>
</evidence>
<proteinExistence type="predicted"/>
<dbReference type="PROSITE" id="PS50015">
    <property type="entry name" value="SAP_B"/>
    <property type="match status" value="1"/>
</dbReference>
<evidence type="ECO:0000256" key="1">
    <source>
        <dbReference type="ARBA" id="ARBA00023157"/>
    </source>
</evidence>
<dbReference type="InterPro" id="IPR008139">
    <property type="entry name" value="SaposinB_dom"/>
</dbReference>
<dbReference type="Gene3D" id="1.10.225.10">
    <property type="entry name" value="Saposin-like"/>
    <property type="match status" value="2"/>
</dbReference>
<dbReference type="SUPFAM" id="SSF47862">
    <property type="entry name" value="Saposin"/>
    <property type="match status" value="2"/>
</dbReference>
<evidence type="ECO:0000313" key="4">
    <source>
        <dbReference type="Proteomes" id="UP001632037"/>
    </source>
</evidence>
<keyword evidence="4" id="KW-1185">Reference proteome</keyword>